<evidence type="ECO:0000313" key="4">
    <source>
        <dbReference type="Proteomes" id="UP001178508"/>
    </source>
</evidence>
<sequence length="257" mass="28370">MYAVVDDKRDGWAFEASVGWLFRFLRRNNFFLRRKTTVAQKDAPIYKIVNLVIYYSRQIQSKKITAKNIIAMDKTAWFDMVGDSTVDARDPHSVSLKTTGHEKARITVALAAKADGTKLKAFVVFKGAVRDAKAIQNIPGAVITSSKNGWFNNDLTKEWLQKVVGKFHLGAQLLAWDAYHCHISMATQAELKRGYGVRGAAMPGRQGAACEGWGGRGGGGGAAEAFEEEHESDEEQEFQNELVIEDESRGVGRRGGG</sequence>
<feature type="compositionally biased region" description="Acidic residues" evidence="1">
    <location>
        <begin position="225"/>
        <end position="238"/>
    </location>
</feature>
<accession>A0AAV1FAV5</accession>
<dbReference type="Pfam" id="PF03184">
    <property type="entry name" value="DDE_1"/>
    <property type="match status" value="1"/>
</dbReference>
<protein>
    <submittedName>
        <fullName evidence="3">Pogo transposable element with KRAB domain</fullName>
    </submittedName>
</protein>
<proteinExistence type="predicted"/>
<gene>
    <name evidence="3" type="ORF">XNOV1_A010343</name>
</gene>
<name>A0AAV1FAV5_XYRNO</name>
<dbReference type="AlphaFoldDB" id="A0AAV1FAV5"/>
<feature type="region of interest" description="Disordered" evidence="1">
    <location>
        <begin position="215"/>
        <end position="257"/>
    </location>
</feature>
<dbReference type="EMBL" id="OY660869">
    <property type="protein sequence ID" value="CAJ1057871.1"/>
    <property type="molecule type" value="Genomic_DNA"/>
</dbReference>
<evidence type="ECO:0000313" key="3">
    <source>
        <dbReference type="EMBL" id="CAJ1057871.1"/>
    </source>
</evidence>
<reference evidence="3" key="1">
    <citation type="submission" date="2023-08" db="EMBL/GenBank/DDBJ databases">
        <authorList>
            <person name="Alioto T."/>
            <person name="Alioto T."/>
            <person name="Gomez Garrido J."/>
        </authorList>
    </citation>
    <scope>NUCLEOTIDE SEQUENCE</scope>
</reference>
<evidence type="ECO:0000259" key="2">
    <source>
        <dbReference type="Pfam" id="PF03184"/>
    </source>
</evidence>
<dbReference type="Proteomes" id="UP001178508">
    <property type="component" value="Chromosome 6"/>
</dbReference>
<evidence type="ECO:0000256" key="1">
    <source>
        <dbReference type="SAM" id="MobiDB-lite"/>
    </source>
</evidence>
<dbReference type="GO" id="GO:0003676">
    <property type="term" value="F:nucleic acid binding"/>
    <property type="evidence" value="ECO:0007669"/>
    <property type="project" value="InterPro"/>
</dbReference>
<keyword evidence="4" id="KW-1185">Reference proteome</keyword>
<feature type="domain" description="DDE-1" evidence="2">
    <location>
        <begin position="103"/>
        <end position="164"/>
    </location>
</feature>
<organism evidence="3 4">
    <name type="scientific">Xyrichtys novacula</name>
    <name type="common">Pearly razorfish</name>
    <name type="synonym">Hemipteronotus novacula</name>
    <dbReference type="NCBI Taxonomy" id="13765"/>
    <lineage>
        <taxon>Eukaryota</taxon>
        <taxon>Metazoa</taxon>
        <taxon>Chordata</taxon>
        <taxon>Craniata</taxon>
        <taxon>Vertebrata</taxon>
        <taxon>Euteleostomi</taxon>
        <taxon>Actinopterygii</taxon>
        <taxon>Neopterygii</taxon>
        <taxon>Teleostei</taxon>
        <taxon>Neoteleostei</taxon>
        <taxon>Acanthomorphata</taxon>
        <taxon>Eupercaria</taxon>
        <taxon>Labriformes</taxon>
        <taxon>Labridae</taxon>
        <taxon>Xyrichtys</taxon>
    </lineage>
</organism>
<dbReference type="InterPro" id="IPR004875">
    <property type="entry name" value="DDE_SF_endonuclease_dom"/>
</dbReference>